<keyword evidence="4" id="KW-0479">Metal-binding</keyword>
<dbReference type="PANTHER" id="PTHR10587:SF133">
    <property type="entry name" value="CHITIN DEACETYLASE 1-RELATED"/>
    <property type="match status" value="1"/>
</dbReference>
<keyword evidence="5" id="KW-0378">Hydrolase</keyword>
<feature type="domain" description="NodB homology" evidence="7">
    <location>
        <begin position="55"/>
        <end position="233"/>
    </location>
</feature>
<comment type="similarity">
    <text evidence="2">Belongs to the polysaccharide deacetylase family.</text>
</comment>
<evidence type="ECO:0000256" key="6">
    <source>
        <dbReference type="ARBA" id="ARBA00032976"/>
    </source>
</evidence>
<proteinExistence type="inferred from homology"/>
<organism evidence="8 9">
    <name type="scientific">Maritimibacter fusiformis</name>
    <dbReference type="NCBI Taxonomy" id="2603819"/>
    <lineage>
        <taxon>Bacteria</taxon>
        <taxon>Pseudomonadati</taxon>
        <taxon>Pseudomonadota</taxon>
        <taxon>Alphaproteobacteria</taxon>
        <taxon>Rhodobacterales</taxon>
        <taxon>Roseobacteraceae</taxon>
        <taxon>Maritimibacter</taxon>
    </lineage>
</organism>
<dbReference type="PROSITE" id="PS51677">
    <property type="entry name" value="NODB"/>
    <property type="match status" value="1"/>
</dbReference>
<dbReference type="CDD" id="cd10917">
    <property type="entry name" value="CE4_NodB_like_6s_7s"/>
    <property type="match status" value="1"/>
</dbReference>
<dbReference type="PANTHER" id="PTHR10587">
    <property type="entry name" value="GLYCOSYL TRANSFERASE-RELATED"/>
    <property type="match status" value="1"/>
</dbReference>
<dbReference type="Gene3D" id="3.20.20.370">
    <property type="entry name" value="Glycoside hydrolase/deacetylase"/>
    <property type="match status" value="1"/>
</dbReference>
<comment type="caution">
    <text evidence="8">The sequence shown here is derived from an EMBL/GenBank/DDBJ whole genome shotgun (WGS) entry which is preliminary data.</text>
</comment>
<evidence type="ECO:0000313" key="9">
    <source>
        <dbReference type="Proteomes" id="UP000322080"/>
    </source>
</evidence>
<dbReference type="Proteomes" id="UP000322080">
    <property type="component" value="Unassembled WGS sequence"/>
</dbReference>
<sequence>MLNRRDLILGSGAAIAGGTLLKPGAAFAASSRIALPTDIEAGDLITVTASPTHEKYVAMTFDDGPHPTLTPQLLDILKARGIRATFYVIGRNVSRYPDIVKRMVDEGHEIGNHTWRHPVLSQLGTASVLRELDRTAEAVFRAVQRMPVTMRPPYGALTASQRRMVHDEREMPTILWSVDTEDWRRPGSSVVADRIVAHSRPGAIVLTHDIHSPTIAAMPSALDRLIEGGYKFATVSMILGRRDWTKLRWRLPQTVVAKN</sequence>
<dbReference type="Pfam" id="PF01522">
    <property type="entry name" value="Polysacc_deac_1"/>
    <property type="match status" value="1"/>
</dbReference>
<dbReference type="InterPro" id="IPR006311">
    <property type="entry name" value="TAT_signal"/>
</dbReference>
<dbReference type="GO" id="GO:0016810">
    <property type="term" value="F:hydrolase activity, acting on carbon-nitrogen (but not peptide) bonds"/>
    <property type="evidence" value="ECO:0007669"/>
    <property type="project" value="InterPro"/>
</dbReference>
<dbReference type="InterPro" id="IPR002509">
    <property type="entry name" value="NODB_dom"/>
</dbReference>
<keyword evidence="9" id="KW-1185">Reference proteome</keyword>
<dbReference type="GO" id="GO:0005975">
    <property type="term" value="P:carbohydrate metabolic process"/>
    <property type="evidence" value="ECO:0007669"/>
    <property type="project" value="InterPro"/>
</dbReference>
<evidence type="ECO:0000256" key="1">
    <source>
        <dbReference type="ARBA" id="ARBA00003236"/>
    </source>
</evidence>
<evidence type="ECO:0000313" key="8">
    <source>
        <dbReference type="EMBL" id="TYB81376.1"/>
    </source>
</evidence>
<dbReference type="InterPro" id="IPR050248">
    <property type="entry name" value="Polysacc_deacetylase_ArnD"/>
</dbReference>
<dbReference type="EMBL" id="VSIY01000006">
    <property type="protein sequence ID" value="TYB81376.1"/>
    <property type="molecule type" value="Genomic_DNA"/>
</dbReference>
<comment type="function">
    <text evidence="1">Is involved in generating a small heat-stable compound (Nod), an acylated oligomer of N-acetylglucosamine, that stimulates mitosis in various plant protoplasts.</text>
</comment>
<evidence type="ECO:0000256" key="5">
    <source>
        <dbReference type="ARBA" id="ARBA00022801"/>
    </source>
</evidence>
<dbReference type="SUPFAM" id="SSF88713">
    <property type="entry name" value="Glycoside hydrolase/deacetylase"/>
    <property type="match status" value="1"/>
</dbReference>
<gene>
    <name evidence="8" type="ORF">FVF75_09680</name>
</gene>
<accession>A0A5D0RKD3</accession>
<evidence type="ECO:0000256" key="2">
    <source>
        <dbReference type="ARBA" id="ARBA00010973"/>
    </source>
</evidence>
<name>A0A5D0RKD3_9RHOB</name>
<evidence type="ECO:0000256" key="3">
    <source>
        <dbReference type="ARBA" id="ARBA00020071"/>
    </source>
</evidence>
<protein>
    <recommendedName>
        <fullName evidence="3">Chitooligosaccharide deacetylase</fullName>
    </recommendedName>
    <alternativeName>
        <fullName evidence="6">Nodulation protein B</fullName>
    </alternativeName>
</protein>
<reference evidence="8 9" key="1">
    <citation type="submission" date="2019-08" db="EMBL/GenBank/DDBJ databases">
        <title>Identification of a novel species of the genus Boseongicola.</title>
        <authorList>
            <person name="Zhang X.-Q."/>
        </authorList>
    </citation>
    <scope>NUCLEOTIDE SEQUENCE [LARGE SCALE GENOMIC DNA]</scope>
    <source>
        <strain evidence="8 9">HY14</strain>
    </source>
</reference>
<dbReference type="GO" id="GO:0046872">
    <property type="term" value="F:metal ion binding"/>
    <property type="evidence" value="ECO:0007669"/>
    <property type="project" value="UniProtKB-KW"/>
</dbReference>
<dbReference type="InterPro" id="IPR011330">
    <property type="entry name" value="Glyco_hydro/deAcase_b/a-brl"/>
</dbReference>
<dbReference type="RefSeq" id="WP_148377770.1">
    <property type="nucleotide sequence ID" value="NZ_VSIY01000006.1"/>
</dbReference>
<dbReference type="GO" id="GO:0016020">
    <property type="term" value="C:membrane"/>
    <property type="evidence" value="ECO:0007669"/>
    <property type="project" value="TreeGrafter"/>
</dbReference>
<dbReference type="PROSITE" id="PS51318">
    <property type="entry name" value="TAT"/>
    <property type="match status" value="1"/>
</dbReference>
<evidence type="ECO:0000256" key="4">
    <source>
        <dbReference type="ARBA" id="ARBA00022723"/>
    </source>
</evidence>
<evidence type="ECO:0000259" key="7">
    <source>
        <dbReference type="PROSITE" id="PS51677"/>
    </source>
</evidence>
<dbReference type="AlphaFoldDB" id="A0A5D0RKD3"/>